<dbReference type="EMBL" id="CAJFDH010000004">
    <property type="protein sequence ID" value="CAD5219616.1"/>
    <property type="molecule type" value="Genomic_DNA"/>
</dbReference>
<comment type="caution">
    <text evidence="3">The sequence shown here is derived from an EMBL/GenBank/DDBJ whole genome shotgun (WGS) entry which is preliminary data.</text>
</comment>
<dbReference type="OrthoDB" id="6252479at2759"/>
<reference evidence="3" key="1">
    <citation type="submission" date="2020-09" db="EMBL/GenBank/DDBJ databases">
        <authorList>
            <person name="Kikuchi T."/>
        </authorList>
    </citation>
    <scope>NUCLEOTIDE SEQUENCE</scope>
    <source>
        <strain evidence="3">SH1</strain>
    </source>
</reference>
<proteinExistence type="predicted"/>
<keyword evidence="2" id="KW-0472">Membrane</keyword>
<dbReference type="InterPro" id="IPR015919">
    <property type="entry name" value="Cadherin-like_sf"/>
</dbReference>
<name>A0A811KXL3_9BILA</name>
<evidence type="ECO:0000313" key="3">
    <source>
        <dbReference type="EMBL" id="CAD5219616.1"/>
    </source>
</evidence>
<feature type="compositionally biased region" description="Low complexity" evidence="1">
    <location>
        <begin position="238"/>
        <end position="261"/>
    </location>
</feature>
<evidence type="ECO:0000313" key="4">
    <source>
        <dbReference type="Proteomes" id="UP000614601"/>
    </source>
</evidence>
<feature type="transmembrane region" description="Helical" evidence="2">
    <location>
        <begin position="833"/>
        <end position="855"/>
    </location>
</feature>
<organism evidence="3 4">
    <name type="scientific">Bursaphelenchus okinawaensis</name>
    <dbReference type="NCBI Taxonomy" id="465554"/>
    <lineage>
        <taxon>Eukaryota</taxon>
        <taxon>Metazoa</taxon>
        <taxon>Ecdysozoa</taxon>
        <taxon>Nematoda</taxon>
        <taxon>Chromadorea</taxon>
        <taxon>Rhabditida</taxon>
        <taxon>Tylenchina</taxon>
        <taxon>Tylenchomorpha</taxon>
        <taxon>Aphelenchoidea</taxon>
        <taxon>Aphelenchoididae</taxon>
        <taxon>Bursaphelenchus</taxon>
    </lineage>
</organism>
<feature type="region of interest" description="Disordered" evidence="1">
    <location>
        <begin position="217"/>
        <end position="265"/>
    </location>
</feature>
<accession>A0A811KXL3</accession>
<feature type="compositionally biased region" description="Basic and acidic residues" evidence="1">
    <location>
        <begin position="123"/>
        <end position="135"/>
    </location>
</feature>
<keyword evidence="2" id="KW-0812">Transmembrane</keyword>
<gene>
    <name evidence="3" type="ORF">BOKJ2_LOCUS8533</name>
</gene>
<dbReference type="Proteomes" id="UP000783686">
    <property type="component" value="Unassembled WGS sequence"/>
</dbReference>
<dbReference type="GO" id="GO:0005509">
    <property type="term" value="F:calcium ion binding"/>
    <property type="evidence" value="ECO:0007669"/>
    <property type="project" value="InterPro"/>
</dbReference>
<dbReference type="Proteomes" id="UP000614601">
    <property type="component" value="Unassembled WGS sequence"/>
</dbReference>
<dbReference type="AlphaFoldDB" id="A0A811KXL3"/>
<feature type="compositionally biased region" description="Basic and acidic residues" evidence="1">
    <location>
        <begin position="101"/>
        <end position="113"/>
    </location>
</feature>
<keyword evidence="2" id="KW-1133">Transmembrane helix</keyword>
<feature type="region of interest" description="Disordered" evidence="1">
    <location>
        <begin position="1"/>
        <end position="184"/>
    </location>
</feature>
<evidence type="ECO:0000256" key="2">
    <source>
        <dbReference type="SAM" id="Phobius"/>
    </source>
</evidence>
<dbReference type="SUPFAM" id="SSF49313">
    <property type="entry name" value="Cadherin-like"/>
    <property type="match status" value="1"/>
</dbReference>
<evidence type="ECO:0000256" key="1">
    <source>
        <dbReference type="SAM" id="MobiDB-lite"/>
    </source>
</evidence>
<protein>
    <recommendedName>
        <fullName evidence="5">Cadherin domain-containing protein</fullName>
    </recommendedName>
</protein>
<sequence>MSLEGRVENFLRGLVGRSSTKPKATRSRSAHARTAGVVTYPELPLTHDSRRSARKKEEKPVGTEALLITEPNQPPSEEDTMNWMRRFRRSMRGNSVRKAAKSKEKKDKGRATSEENTVLNNESKGEDEPKEVKPKAKERKSKPPLQRQETQIIDPKLTLQRTKSVRKTEIVDEESITPPEPLVTHFPAIQNASEVDQYGGMSPQALWTSAKSQKNYQEESGYNSPLEVQVSPGRTVARSKSNPRSPRSPSSPPSRFSSPRSLNRTYSDPFRRSRFLAKSESNLRRLVAPDQSEEVVRYLRVQIQETKYVTAVFESAKGGLAPILGDLVKELNHWLGNRSRLLAVACEVHWSVPEKIRSRVVEIKMKNELHRALRQNNARVLRLYDENGGTIPLNLMDSKTEENCARDAGLDAFQGIYRRFYPALLNLQDYTTMDTHKSYWTLENLGSHRTPLQPAPTRFMYNPSRDILARKSVVALNMAVRLEVKSLLSGVPAAFRLLNVTVINVDDNQPEFTLTETERIISNETVQIRAWDDDLSPYNNIYYYLLPKCGSTRYVKIGEETGLLELDKDVPDGTKLCVYASSVQLVDDLDSLYYDKFNKAMVKLTVQKSDITLSSTWVLLDSDLKNQQIDLKLLDTGSELQYHVEDIQFYPMKGHAVSVNDLISIDEKTGILLLDPRIVDEPEGTYQVTVTIKGQTTYNQDIFVYYIRDYNKLRFVFDNNKDNVGLNLEAFRSQLQVILSSQRRKNVTIVDSEVCGAVEVNQRKRTHVCFFLTEHNKVLDSENGLDWLSTTLNANPRLIDLYSKFRVIDVDKCINLNSLLLHSSTTVLDREQLVWLSVILALVAVLVVLVAYSCLVKRVKDKRVVFEGTVVTRE</sequence>
<evidence type="ECO:0008006" key="5">
    <source>
        <dbReference type="Google" id="ProtNLM"/>
    </source>
</evidence>
<dbReference type="EMBL" id="CAJFCW020000004">
    <property type="protein sequence ID" value="CAG9112707.1"/>
    <property type="molecule type" value="Genomic_DNA"/>
</dbReference>
<dbReference type="GO" id="GO:0016020">
    <property type="term" value="C:membrane"/>
    <property type="evidence" value="ECO:0007669"/>
    <property type="project" value="InterPro"/>
</dbReference>
<keyword evidence="4" id="KW-1185">Reference proteome</keyword>
<feature type="compositionally biased region" description="Basic and acidic residues" evidence="1">
    <location>
        <begin position="45"/>
        <end position="61"/>
    </location>
</feature>